<keyword evidence="1" id="KW-1133">Transmembrane helix</keyword>
<feature type="transmembrane region" description="Helical" evidence="1">
    <location>
        <begin position="14"/>
        <end position="34"/>
    </location>
</feature>
<feature type="transmembrane region" description="Helical" evidence="1">
    <location>
        <begin position="80"/>
        <end position="98"/>
    </location>
</feature>
<keyword evidence="1" id="KW-0812">Transmembrane</keyword>
<dbReference type="RefSeq" id="WP_167209441.1">
    <property type="nucleotide sequence ID" value="NZ_JAASRO010000001.1"/>
</dbReference>
<dbReference type="Pfam" id="PF14325">
    <property type="entry name" value="DUF4383"/>
    <property type="match status" value="1"/>
</dbReference>
<feature type="transmembrane region" description="Helical" evidence="1">
    <location>
        <begin position="118"/>
        <end position="134"/>
    </location>
</feature>
<sequence>MENIRPRPAATQELALWIAGALFTLSCFGFLLLLRDDVPALELRPSGGLLFGLFHVSFVDSVVHLLLAVGVVLSAGSLRGCRRLLMVGGVAMIALAAYGQVDGSPALPALVPTSGPDAWLHLVLGGAMLGAIAVRRTATRPGAGLGGRCRDAWHVIGRWTTRGRQTRQPPAAGSGA</sequence>
<feature type="transmembrane region" description="Helical" evidence="1">
    <location>
        <begin position="49"/>
        <end position="73"/>
    </location>
</feature>
<comment type="caution">
    <text evidence="2">The sequence shown here is derived from an EMBL/GenBank/DDBJ whole genome shotgun (WGS) entry which is preliminary data.</text>
</comment>
<proteinExistence type="predicted"/>
<keyword evidence="1" id="KW-0472">Membrane</keyword>
<dbReference type="Proteomes" id="UP000555407">
    <property type="component" value="Unassembled WGS sequence"/>
</dbReference>
<dbReference type="PROSITE" id="PS51257">
    <property type="entry name" value="PROKAR_LIPOPROTEIN"/>
    <property type="match status" value="1"/>
</dbReference>
<dbReference type="EMBL" id="JAASRO010000001">
    <property type="protein sequence ID" value="NIK58558.1"/>
    <property type="molecule type" value="Genomic_DNA"/>
</dbReference>
<organism evidence="2 3">
    <name type="scientific">Kribbella shirazensis</name>
    <dbReference type="NCBI Taxonomy" id="1105143"/>
    <lineage>
        <taxon>Bacteria</taxon>
        <taxon>Bacillati</taxon>
        <taxon>Actinomycetota</taxon>
        <taxon>Actinomycetes</taxon>
        <taxon>Propionibacteriales</taxon>
        <taxon>Kribbellaceae</taxon>
        <taxon>Kribbella</taxon>
    </lineage>
</organism>
<gene>
    <name evidence="2" type="ORF">BJY22_004275</name>
</gene>
<dbReference type="AlphaFoldDB" id="A0A7X5VCC5"/>
<evidence type="ECO:0000313" key="2">
    <source>
        <dbReference type="EMBL" id="NIK58558.1"/>
    </source>
</evidence>
<evidence type="ECO:0000313" key="3">
    <source>
        <dbReference type="Proteomes" id="UP000555407"/>
    </source>
</evidence>
<evidence type="ECO:0000256" key="1">
    <source>
        <dbReference type="SAM" id="Phobius"/>
    </source>
</evidence>
<protein>
    <recommendedName>
        <fullName evidence="4">DUF4383 domain-containing protein</fullName>
    </recommendedName>
</protein>
<accession>A0A7X5VCC5</accession>
<keyword evidence="3" id="KW-1185">Reference proteome</keyword>
<reference evidence="2 3" key="1">
    <citation type="submission" date="2020-03" db="EMBL/GenBank/DDBJ databases">
        <title>Sequencing the genomes of 1000 actinobacteria strains.</title>
        <authorList>
            <person name="Klenk H.-P."/>
        </authorList>
    </citation>
    <scope>NUCLEOTIDE SEQUENCE [LARGE SCALE GENOMIC DNA]</scope>
    <source>
        <strain evidence="2 3">DSM 45490</strain>
    </source>
</reference>
<evidence type="ECO:0008006" key="4">
    <source>
        <dbReference type="Google" id="ProtNLM"/>
    </source>
</evidence>
<name>A0A7X5VCC5_9ACTN</name>